<dbReference type="OrthoDB" id="4540463at2759"/>
<sequence>MPRRRPQPSTPEDLPDPPSDSEKKEYYVAGDKVYFVLRGDSEWRTGSISNKTSSTLMAVVIDDETEDEENVRTEYIRLRRS</sequence>
<accession>A0A2B7WJL5</accession>
<organism evidence="2 3">
    <name type="scientific">Polytolypa hystricis (strain UAMH7299)</name>
    <dbReference type="NCBI Taxonomy" id="1447883"/>
    <lineage>
        <taxon>Eukaryota</taxon>
        <taxon>Fungi</taxon>
        <taxon>Dikarya</taxon>
        <taxon>Ascomycota</taxon>
        <taxon>Pezizomycotina</taxon>
        <taxon>Eurotiomycetes</taxon>
        <taxon>Eurotiomycetidae</taxon>
        <taxon>Onygenales</taxon>
        <taxon>Onygenales incertae sedis</taxon>
        <taxon>Polytolypa</taxon>
    </lineage>
</organism>
<comment type="caution">
    <text evidence="2">The sequence shown here is derived from an EMBL/GenBank/DDBJ whole genome shotgun (WGS) entry which is preliminary data.</text>
</comment>
<evidence type="ECO:0000313" key="2">
    <source>
        <dbReference type="EMBL" id="PGG96720.1"/>
    </source>
</evidence>
<proteinExistence type="predicted"/>
<gene>
    <name evidence="2" type="ORF">AJ80_09797</name>
</gene>
<dbReference type="Proteomes" id="UP000224634">
    <property type="component" value="Unassembled WGS sequence"/>
</dbReference>
<evidence type="ECO:0000313" key="3">
    <source>
        <dbReference type="Proteomes" id="UP000224634"/>
    </source>
</evidence>
<name>A0A2B7WJL5_POLH7</name>
<feature type="region of interest" description="Disordered" evidence="1">
    <location>
        <begin position="1"/>
        <end position="24"/>
    </location>
</feature>
<dbReference type="EMBL" id="PDNA01000347">
    <property type="protein sequence ID" value="PGG96720.1"/>
    <property type="molecule type" value="Genomic_DNA"/>
</dbReference>
<keyword evidence="3" id="KW-1185">Reference proteome</keyword>
<evidence type="ECO:0000256" key="1">
    <source>
        <dbReference type="SAM" id="MobiDB-lite"/>
    </source>
</evidence>
<reference evidence="2 3" key="1">
    <citation type="submission" date="2017-10" db="EMBL/GenBank/DDBJ databases">
        <title>Comparative genomics in systemic dimorphic fungi from Ajellomycetaceae.</title>
        <authorList>
            <person name="Munoz J.F."/>
            <person name="Mcewen J.G."/>
            <person name="Clay O.K."/>
            <person name="Cuomo C.A."/>
        </authorList>
    </citation>
    <scope>NUCLEOTIDE SEQUENCE [LARGE SCALE GENOMIC DNA]</scope>
    <source>
        <strain evidence="2 3">UAMH7299</strain>
    </source>
</reference>
<dbReference type="AlphaFoldDB" id="A0A2B7WJL5"/>
<protein>
    <recommendedName>
        <fullName evidence="4">Hypervirulence associated protein TUDOR domain-containing protein</fullName>
    </recommendedName>
</protein>
<evidence type="ECO:0008006" key="4">
    <source>
        <dbReference type="Google" id="ProtNLM"/>
    </source>
</evidence>